<keyword evidence="2" id="KW-1185">Reference proteome</keyword>
<dbReference type="GeneID" id="16880997"/>
<protein>
    <submittedName>
        <fullName evidence="1">Uncharacterized protein</fullName>
    </submittedName>
</protein>
<name>R9ZW76_9CAUD</name>
<evidence type="ECO:0000313" key="2">
    <source>
        <dbReference type="Proteomes" id="UP000014731"/>
    </source>
</evidence>
<dbReference type="Proteomes" id="UP000014731">
    <property type="component" value="Segment"/>
</dbReference>
<reference evidence="1 2" key="1">
    <citation type="journal article" date="2013" name="Proc. Natl. Acad. Sci. U.S.A.">
        <title>Twelve previously unknown phage genera are ubiquitous in global oceans.</title>
        <authorList>
            <person name="Holmfeldt K."/>
            <person name="Solonenko N."/>
            <person name="Shah M."/>
            <person name="Corrier K."/>
            <person name="Riemann L."/>
            <person name="Verberkmoes N.C."/>
            <person name="Sullivan M.B."/>
        </authorList>
    </citation>
    <scope>NUCLEOTIDE SEQUENCE [LARGE SCALE GENOMIC DNA]</scope>
    <source>
        <strain evidence="1">Phi19:3</strain>
    </source>
</reference>
<organism evidence="1 2">
    <name type="scientific">Cellulophaga phage phi19:3</name>
    <dbReference type="NCBI Taxonomy" id="1327971"/>
    <lineage>
        <taxon>Viruses</taxon>
        <taxon>Duplodnaviria</taxon>
        <taxon>Heunggongvirae</taxon>
        <taxon>Uroviricota</taxon>
        <taxon>Caudoviricetes</taxon>
        <taxon>Pachyviridae</taxon>
        <taxon>Baltivirus</taxon>
        <taxon>Baltivirus phi19tres</taxon>
    </lineage>
</organism>
<reference evidence="2" key="2">
    <citation type="submission" date="2013-03" db="EMBL/GenBank/DDBJ databases">
        <title>The Cellulophaga phages: a novel, diverse, and globally ubiquitous model system.</title>
        <authorList>
            <person name="Holmfeldt K."/>
            <person name="Solonenko N."/>
            <person name="Shah M."/>
            <person name="Corrier K."/>
            <person name="Riemann L."/>
            <person name="VerBerkmoes N.C."/>
            <person name="Sullivan M.B."/>
        </authorList>
    </citation>
    <scope>NUCLEOTIDE SEQUENCE [LARGE SCALE GENOMIC DNA]</scope>
</reference>
<evidence type="ECO:0000313" key="1">
    <source>
        <dbReference type="EMBL" id="AGO47444.1"/>
    </source>
</evidence>
<dbReference type="EMBL" id="KC821608">
    <property type="protein sequence ID" value="AGO47444.1"/>
    <property type="molecule type" value="Genomic_DNA"/>
</dbReference>
<proteinExistence type="predicted"/>
<dbReference type="KEGG" id="vg:16880997"/>
<gene>
    <name evidence="1" type="ORF">Phi19:3_gp040</name>
</gene>
<dbReference type="RefSeq" id="YP_008240825.1">
    <property type="nucleotide sequence ID" value="NC_021789.1"/>
</dbReference>
<dbReference type="OrthoDB" id="15840at10239"/>
<sequence length="99" mass="12053">MGYYTKFELDIYSGDDCITNYREVISEHVDYDPFDEPTKWYEFEKEMKEVSKEHPKVVFEIYGKGEEYDDTWKAYFKDGKMQMCKAKIEYDDFNESLMK</sequence>
<accession>R9ZW76</accession>